<dbReference type="Gene3D" id="1.10.10.10">
    <property type="entry name" value="Winged helix-like DNA-binding domain superfamily/Winged helix DNA-binding domain"/>
    <property type="match status" value="1"/>
</dbReference>
<dbReference type="Pfam" id="PF17782">
    <property type="entry name" value="WHD_DprA"/>
    <property type="match status" value="1"/>
</dbReference>
<evidence type="ECO:0000313" key="5">
    <source>
        <dbReference type="EMBL" id="NOT35044.1"/>
    </source>
</evidence>
<dbReference type="InterPro" id="IPR003488">
    <property type="entry name" value="DprA"/>
</dbReference>
<evidence type="ECO:0000256" key="1">
    <source>
        <dbReference type="ARBA" id="ARBA00006525"/>
    </source>
</evidence>
<dbReference type="PANTHER" id="PTHR43022:SF1">
    <property type="entry name" value="PROTEIN SMF"/>
    <property type="match status" value="1"/>
</dbReference>
<reference evidence="5 6" key="1">
    <citation type="submission" date="2020-04" db="EMBL/GenBank/DDBJ databases">
        <title>Metagenomic profiling of ammonia- and methane-oxidizing microorganisms in a Dutch drinking water treatment plant.</title>
        <authorList>
            <person name="Poghosyan L."/>
            <person name="Leucker S."/>
        </authorList>
    </citation>
    <scope>NUCLEOTIDE SEQUENCE [LARGE SCALE GENOMIC DNA]</scope>
    <source>
        <strain evidence="5">S-RSF-IL-03</strain>
    </source>
</reference>
<evidence type="ECO:0000313" key="6">
    <source>
        <dbReference type="Proteomes" id="UP000580839"/>
    </source>
</evidence>
<dbReference type="EMBL" id="JABFRW010000167">
    <property type="protein sequence ID" value="NOT35044.1"/>
    <property type="molecule type" value="Genomic_DNA"/>
</dbReference>
<evidence type="ECO:0000259" key="4">
    <source>
        <dbReference type="Pfam" id="PF17782"/>
    </source>
</evidence>
<protein>
    <submittedName>
        <fullName evidence="5">DNA-protecting protein DprA</fullName>
    </submittedName>
</protein>
<dbReference type="NCBIfam" id="TIGR00732">
    <property type="entry name" value="dprA"/>
    <property type="match status" value="1"/>
</dbReference>
<comment type="caution">
    <text evidence="5">The sequence shown here is derived from an EMBL/GenBank/DDBJ whole genome shotgun (WGS) entry which is preliminary data.</text>
</comment>
<proteinExistence type="inferred from homology"/>
<feature type="domain" description="DprA winged helix" evidence="4">
    <location>
        <begin position="274"/>
        <end position="333"/>
    </location>
</feature>
<evidence type="ECO:0000256" key="2">
    <source>
        <dbReference type="SAM" id="MobiDB-lite"/>
    </source>
</evidence>
<comment type="similarity">
    <text evidence="1">Belongs to the DprA/Smf family.</text>
</comment>
<dbReference type="Pfam" id="PF02481">
    <property type="entry name" value="DNA_processg_A"/>
    <property type="match status" value="1"/>
</dbReference>
<name>A0A849SQY8_UNCEI</name>
<accession>A0A849SQY8</accession>
<dbReference type="GO" id="GO:0009294">
    <property type="term" value="P:DNA-mediated transformation"/>
    <property type="evidence" value="ECO:0007669"/>
    <property type="project" value="InterPro"/>
</dbReference>
<feature type="region of interest" description="Disordered" evidence="2">
    <location>
        <begin position="252"/>
        <end position="277"/>
    </location>
</feature>
<dbReference type="SUPFAM" id="SSF102405">
    <property type="entry name" value="MCP/YpsA-like"/>
    <property type="match status" value="1"/>
</dbReference>
<evidence type="ECO:0000259" key="3">
    <source>
        <dbReference type="Pfam" id="PF02481"/>
    </source>
</evidence>
<gene>
    <name evidence="5" type="primary">dprA</name>
    <name evidence="5" type="ORF">HOP12_12900</name>
</gene>
<dbReference type="InterPro" id="IPR036388">
    <property type="entry name" value="WH-like_DNA-bd_sf"/>
</dbReference>
<dbReference type="PANTHER" id="PTHR43022">
    <property type="entry name" value="PROTEIN SMF"/>
    <property type="match status" value="1"/>
</dbReference>
<organism evidence="5 6">
    <name type="scientific">Eiseniibacteriota bacterium</name>
    <dbReference type="NCBI Taxonomy" id="2212470"/>
    <lineage>
        <taxon>Bacteria</taxon>
        <taxon>Candidatus Eiseniibacteriota</taxon>
    </lineage>
</organism>
<dbReference type="AlphaFoldDB" id="A0A849SQY8"/>
<dbReference type="InterPro" id="IPR041614">
    <property type="entry name" value="DprA_WH"/>
</dbReference>
<feature type="domain" description="Smf/DprA SLOG" evidence="3">
    <location>
        <begin position="44"/>
        <end position="249"/>
    </location>
</feature>
<dbReference type="Proteomes" id="UP000580839">
    <property type="component" value="Unassembled WGS sequence"/>
</dbReference>
<dbReference type="Gene3D" id="3.40.50.450">
    <property type="match status" value="1"/>
</dbReference>
<sequence length="354" mass="36554">MNDPKAEALEAHLSRVPRGGGALDGAPRRERAARLAALGAWSWAIEDAGYPAGLRELADPPAVVFGRGVTLPPLDRAIAVVGARAATPYGRRHAERLSHDLARLGFTIVSGLARGIDRAAHEGALAAGGATVAVLPSGLDHVVPRDHRELAERVIERGTLVSEYGAGPPPFKGAFVVRNRLIAALAAAVVVVEASLTSGALRTAQVAATLGRARLAVPGDLDREVARGPHALLRTGALVCESAADVLAAIDRADAGRDPTPSRERPRERVAAAEARPAVPAGAPTIARVRAALTSTPAWVEGIAAGAAAPLDETFAALLELEWAGLAERLAGGTWRRGGEDGIARSEARSKGAR</sequence>
<feature type="compositionally biased region" description="Basic and acidic residues" evidence="2">
    <location>
        <begin position="252"/>
        <end position="271"/>
    </location>
</feature>
<dbReference type="InterPro" id="IPR057666">
    <property type="entry name" value="DrpA_SLOG"/>
</dbReference>